<feature type="signal peptide" evidence="1">
    <location>
        <begin position="1"/>
        <end position="19"/>
    </location>
</feature>
<evidence type="ECO:0000313" key="3">
    <source>
        <dbReference type="EMBL" id="MFC0046905.1"/>
    </source>
</evidence>
<dbReference type="EMBL" id="JBHLXP010000001">
    <property type="protein sequence ID" value="MFC0046905.1"/>
    <property type="molecule type" value="Genomic_DNA"/>
</dbReference>
<evidence type="ECO:0000256" key="1">
    <source>
        <dbReference type="SAM" id="SignalP"/>
    </source>
</evidence>
<accession>A0ABV6B7P6</accession>
<evidence type="ECO:0000259" key="2">
    <source>
        <dbReference type="Pfam" id="PF08450"/>
    </source>
</evidence>
<comment type="caution">
    <text evidence="3">The sequence shown here is derived from an EMBL/GenBank/DDBJ whole genome shotgun (WGS) entry which is preliminary data.</text>
</comment>
<keyword evidence="1" id="KW-0732">Signal</keyword>
<feature type="chain" id="PRO_5046515764" evidence="1">
    <location>
        <begin position="20"/>
        <end position="288"/>
    </location>
</feature>
<dbReference type="InterPro" id="IPR013658">
    <property type="entry name" value="SGL"/>
</dbReference>
<feature type="domain" description="SMP-30/Gluconolactonase/LRE-like region" evidence="2">
    <location>
        <begin position="51"/>
        <end position="276"/>
    </location>
</feature>
<gene>
    <name evidence="3" type="ORF">ACFFJP_01215</name>
</gene>
<organism evidence="3 4">
    <name type="scientific">Rheinheimera tilapiae</name>
    <dbReference type="NCBI Taxonomy" id="875043"/>
    <lineage>
        <taxon>Bacteria</taxon>
        <taxon>Pseudomonadati</taxon>
        <taxon>Pseudomonadota</taxon>
        <taxon>Gammaproteobacteria</taxon>
        <taxon>Chromatiales</taxon>
        <taxon>Chromatiaceae</taxon>
        <taxon>Rheinheimera</taxon>
    </lineage>
</organism>
<dbReference type="SUPFAM" id="SSF63829">
    <property type="entry name" value="Calcium-dependent phosphotriesterase"/>
    <property type="match status" value="1"/>
</dbReference>
<dbReference type="RefSeq" id="WP_377239595.1">
    <property type="nucleotide sequence ID" value="NZ_JBHLXP010000001.1"/>
</dbReference>
<dbReference type="Pfam" id="PF08450">
    <property type="entry name" value="SGL"/>
    <property type="match status" value="1"/>
</dbReference>
<dbReference type="Gene3D" id="2.120.10.30">
    <property type="entry name" value="TolB, C-terminal domain"/>
    <property type="match status" value="1"/>
</dbReference>
<dbReference type="PANTHER" id="PTHR47572">
    <property type="entry name" value="LIPOPROTEIN-RELATED"/>
    <property type="match status" value="1"/>
</dbReference>
<dbReference type="PANTHER" id="PTHR47572:SF5">
    <property type="entry name" value="BLR2277 PROTEIN"/>
    <property type="match status" value="1"/>
</dbReference>
<protein>
    <submittedName>
        <fullName evidence="3">SMP-30/gluconolactonase/LRE family protein</fullName>
    </submittedName>
</protein>
<evidence type="ECO:0000313" key="4">
    <source>
        <dbReference type="Proteomes" id="UP001589813"/>
    </source>
</evidence>
<dbReference type="InterPro" id="IPR051262">
    <property type="entry name" value="SMP-30/CGR1_Lactonase"/>
</dbReference>
<reference evidence="3 4" key="1">
    <citation type="submission" date="2024-09" db="EMBL/GenBank/DDBJ databases">
        <authorList>
            <person name="Sun Q."/>
            <person name="Mori K."/>
        </authorList>
    </citation>
    <scope>NUCLEOTIDE SEQUENCE [LARGE SCALE GENOMIC DNA]</scope>
    <source>
        <strain evidence="3 4">KCTC 23315</strain>
    </source>
</reference>
<proteinExistence type="predicted"/>
<name>A0ABV6B7P6_9GAMM</name>
<keyword evidence="4" id="KW-1185">Reference proteome</keyword>
<dbReference type="Proteomes" id="UP001589813">
    <property type="component" value="Unassembled WGS sequence"/>
</dbReference>
<sequence>MIKTLFVLCAAVATPVTLATAVQQPDSQIFVPAGTFHGEVEGPDTDSAGNLYAVNFGGASDEHKGSIGKVTPDGKANLYLRLPAGSTGNGIQMDAQGVMWIADYTGHQIWRYTNGTLTSFVHEAKMHQPNDLALTKAGVIFASDPDWKNSKGQLWRISADGKAALIDQTGTSNGVEVSPDQHWLYVNESAQRKVWAYPLNDQLETGAKRLLIEFADFGLDGMRCDSNGNLYIARYGKGTVVKLSPAGAVLKEFNLHGQFPTNVALSPDERFLYVTMQRDGSIERIALR</sequence>
<dbReference type="InterPro" id="IPR011042">
    <property type="entry name" value="6-blade_b-propeller_TolB-like"/>
</dbReference>